<dbReference type="Gene3D" id="3.40.50.2000">
    <property type="entry name" value="Glycogen Phosphorylase B"/>
    <property type="match status" value="1"/>
</dbReference>
<comment type="caution">
    <text evidence="3">The sequence shown here is derived from an EMBL/GenBank/DDBJ whole genome shotgun (WGS) entry which is preliminary data.</text>
</comment>
<proteinExistence type="predicted"/>
<accession>A0A5D4XPT7</accession>
<dbReference type="InterPro" id="IPR051199">
    <property type="entry name" value="LPS_LOS_Heptosyltrfase"/>
</dbReference>
<reference evidence="3 4" key="1">
    <citation type="submission" date="2019-08" db="EMBL/GenBank/DDBJ databases">
        <title>Luteimonas viscosus sp. nov., isolated from soil of a sunflower field.</title>
        <authorList>
            <person name="Jianli Z."/>
            <person name="Ying Z."/>
        </authorList>
    </citation>
    <scope>NUCLEOTIDE SEQUENCE [LARGE SCALE GENOMIC DNA]</scope>
    <source>
        <strain evidence="3 4">XBU10</strain>
    </source>
</reference>
<dbReference type="GO" id="GO:0009244">
    <property type="term" value="P:lipopolysaccharide core region biosynthetic process"/>
    <property type="evidence" value="ECO:0007669"/>
    <property type="project" value="TreeGrafter"/>
</dbReference>
<dbReference type="EMBL" id="VTFT01000001">
    <property type="protein sequence ID" value="TYT25963.1"/>
    <property type="molecule type" value="Genomic_DNA"/>
</dbReference>
<dbReference type="Pfam" id="PF01075">
    <property type="entry name" value="Glyco_transf_9"/>
    <property type="match status" value="1"/>
</dbReference>
<dbReference type="CDD" id="cd03789">
    <property type="entry name" value="GT9_LPS_heptosyltransferase"/>
    <property type="match status" value="1"/>
</dbReference>
<evidence type="ECO:0000313" key="3">
    <source>
        <dbReference type="EMBL" id="TYT25963.1"/>
    </source>
</evidence>
<keyword evidence="2 3" id="KW-0808">Transferase</keyword>
<name>A0A5D4XPT7_9GAMM</name>
<evidence type="ECO:0000256" key="1">
    <source>
        <dbReference type="ARBA" id="ARBA00022676"/>
    </source>
</evidence>
<sequence length="414" mass="44697">MPLGAGETFCQQQVDDVHAAAARGGAPILPHHRAAVRVKPDARSTAAGVRWRPTGRDSDVAFPPLPPTGLEDPYMTARPLIVRCGAFGDMVMLTTLMRVVSARYGSPVDVVSSGGWTPPLLMREPTLGHLQMVTSRKTPYLLCPSQWALVRWLRGRGRGPVYLGDIDPEMRALLERGGVHPDDIVARDPAGEDAPVLWPDRWLELGQRDPVRGYPTVDVDVAPLRFPRLIVTDDERADLSRWLADTGLHGPVVLLQPGNKRTHKRGRLMTADHPKHWDAAHWATVARAVLDSLPEAHVVLCGSPPEHPLLEDIRAAAGQHPRVFNGANALPIPRLLALIERAHSMVSVDTGPAHAAAALGCPLVVLFGAAPPGKWRPIGPGRIVALGGERGAASRVSDLAPVQVVDAWRQLHAG</sequence>
<dbReference type="AlphaFoldDB" id="A0A5D4XPT7"/>
<organism evidence="3 4">
    <name type="scientific">Luteimonas viscosa</name>
    <dbReference type="NCBI Taxonomy" id="1132694"/>
    <lineage>
        <taxon>Bacteria</taxon>
        <taxon>Pseudomonadati</taxon>
        <taxon>Pseudomonadota</taxon>
        <taxon>Gammaproteobacteria</taxon>
        <taxon>Lysobacterales</taxon>
        <taxon>Lysobacteraceae</taxon>
        <taxon>Luteimonas</taxon>
    </lineage>
</organism>
<protein>
    <submittedName>
        <fullName evidence="3">Glycosyltransferase family 9 protein</fullName>
    </submittedName>
</protein>
<evidence type="ECO:0000256" key="2">
    <source>
        <dbReference type="ARBA" id="ARBA00022679"/>
    </source>
</evidence>
<keyword evidence="1" id="KW-0328">Glycosyltransferase</keyword>
<gene>
    <name evidence="3" type="ORF">FZO89_06690</name>
</gene>
<dbReference type="OrthoDB" id="9781892at2"/>
<dbReference type="SUPFAM" id="SSF53756">
    <property type="entry name" value="UDP-Glycosyltransferase/glycogen phosphorylase"/>
    <property type="match status" value="1"/>
</dbReference>
<evidence type="ECO:0000313" key="4">
    <source>
        <dbReference type="Proteomes" id="UP000324973"/>
    </source>
</evidence>
<dbReference type="Proteomes" id="UP000324973">
    <property type="component" value="Unassembled WGS sequence"/>
</dbReference>
<keyword evidence="4" id="KW-1185">Reference proteome</keyword>
<dbReference type="GO" id="GO:0005829">
    <property type="term" value="C:cytosol"/>
    <property type="evidence" value="ECO:0007669"/>
    <property type="project" value="TreeGrafter"/>
</dbReference>
<dbReference type="PANTHER" id="PTHR30160">
    <property type="entry name" value="TETRAACYLDISACCHARIDE 4'-KINASE-RELATED"/>
    <property type="match status" value="1"/>
</dbReference>
<dbReference type="InterPro" id="IPR002201">
    <property type="entry name" value="Glyco_trans_9"/>
</dbReference>
<dbReference type="PANTHER" id="PTHR30160:SF1">
    <property type="entry name" value="LIPOPOLYSACCHARIDE 1,2-N-ACETYLGLUCOSAMINETRANSFERASE-RELATED"/>
    <property type="match status" value="1"/>
</dbReference>
<dbReference type="GO" id="GO:0008713">
    <property type="term" value="F:ADP-heptose-lipopolysaccharide heptosyltransferase activity"/>
    <property type="evidence" value="ECO:0007669"/>
    <property type="project" value="TreeGrafter"/>
</dbReference>